<dbReference type="Pfam" id="PF03703">
    <property type="entry name" value="bPH_2"/>
    <property type="match status" value="1"/>
</dbReference>
<gene>
    <name evidence="4" type="ORF">GCM10022399_05470</name>
</gene>
<name>A0ABP7CKL1_9MICO</name>
<comment type="caution">
    <text evidence="4">The sequence shown here is derived from an EMBL/GenBank/DDBJ whole genome shotgun (WGS) entry which is preliminary data.</text>
</comment>
<feature type="region of interest" description="Disordered" evidence="1">
    <location>
        <begin position="164"/>
        <end position="221"/>
    </location>
</feature>
<keyword evidence="2" id="KW-1133">Transmembrane helix</keyword>
<evidence type="ECO:0000256" key="1">
    <source>
        <dbReference type="SAM" id="MobiDB-lite"/>
    </source>
</evidence>
<reference evidence="5" key="1">
    <citation type="journal article" date="2019" name="Int. J. Syst. Evol. Microbiol.">
        <title>The Global Catalogue of Microorganisms (GCM) 10K type strain sequencing project: providing services to taxonomists for standard genome sequencing and annotation.</title>
        <authorList>
            <consortium name="The Broad Institute Genomics Platform"/>
            <consortium name="The Broad Institute Genome Sequencing Center for Infectious Disease"/>
            <person name="Wu L."/>
            <person name="Ma J."/>
        </authorList>
    </citation>
    <scope>NUCLEOTIDE SEQUENCE [LARGE SCALE GENOMIC DNA]</scope>
    <source>
        <strain evidence="5">JCM 17125</strain>
    </source>
</reference>
<sequence length="221" mass="24572">MGFPENVLAKGEKVERDLHPHWLTVVVPTIFGLLLAAACIAVAVVTPDDETGNRIQWIAVAVLVVFAIPAVVVPYLRWRTTHYVITSHRVMVRRGILTKNGKDITLSKITDVSFQQTVLDRIIRSGSLHIESAGDSPDENLSNIPRSNEVQQLINRLIDEDDLRRRTHGRGIPDEPGSDPAFAAGEEGHSDHTRPVPRQLPELAEERRRPRDLGDGSDQPL</sequence>
<feature type="compositionally biased region" description="Basic and acidic residues" evidence="1">
    <location>
        <begin position="204"/>
        <end position="214"/>
    </location>
</feature>
<dbReference type="InterPro" id="IPR005182">
    <property type="entry name" value="YdbS-like_PH"/>
</dbReference>
<evidence type="ECO:0000256" key="2">
    <source>
        <dbReference type="SAM" id="Phobius"/>
    </source>
</evidence>
<proteinExistence type="predicted"/>
<organism evidence="4 5">
    <name type="scientific">Terrabacter ginsenosidimutans</name>
    <dbReference type="NCBI Taxonomy" id="490575"/>
    <lineage>
        <taxon>Bacteria</taxon>
        <taxon>Bacillati</taxon>
        <taxon>Actinomycetota</taxon>
        <taxon>Actinomycetes</taxon>
        <taxon>Micrococcales</taxon>
        <taxon>Intrasporangiaceae</taxon>
        <taxon>Terrabacter</taxon>
    </lineage>
</organism>
<keyword evidence="2" id="KW-0472">Membrane</keyword>
<keyword evidence="2" id="KW-0812">Transmembrane</keyword>
<evidence type="ECO:0000259" key="3">
    <source>
        <dbReference type="Pfam" id="PF03703"/>
    </source>
</evidence>
<feature type="transmembrane region" description="Helical" evidence="2">
    <location>
        <begin position="21"/>
        <end position="45"/>
    </location>
</feature>
<feature type="domain" description="YdbS-like PH" evidence="3">
    <location>
        <begin position="78"/>
        <end position="153"/>
    </location>
</feature>
<evidence type="ECO:0000313" key="5">
    <source>
        <dbReference type="Proteomes" id="UP001501468"/>
    </source>
</evidence>
<protein>
    <submittedName>
        <fullName evidence="4">PH domain-containing protein</fullName>
    </submittedName>
</protein>
<feature type="transmembrane region" description="Helical" evidence="2">
    <location>
        <begin position="57"/>
        <end position="76"/>
    </location>
</feature>
<accession>A0ABP7CKL1</accession>
<keyword evidence="5" id="KW-1185">Reference proteome</keyword>
<dbReference type="EMBL" id="BAABDC010000001">
    <property type="protein sequence ID" value="GAA3692231.1"/>
    <property type="molecule type" value="Genomic_DNA"/>
</dbReference>
<dbReference type="PANTHER" id="PTHR37938">
    <property type="entry name" value="BLL0215 PROTEIN"/>
    <property type="match status" value="1"/>
</dbReference>
<dbReference type="Proteomes" id="UP001501468">
    <property type="component" value="Unassembled WGS sequence"/>
</dbReference>
<evidence type="ECO:0000313" key="4">
    <source>
        <dbReference type="EMBL" id="GAA3692231.1"/>
    </source>
</evidence>
<dbReference type="PANTHER" id="PTHR37938:SF1">
    <property type="entry name" value="BLL0215 PROTEIN"/>
    <property type="match status" value="1"/>
</dbReference>